<dbReference type="PROSITE" id="PS00625">
    <property type="entry name" value="RCC1_1"/>
    <property type="match status" value="1"/>
</dbReference>
<dbReference type="InterPro" id="IPR058923">
    <property type="entry name" value="RCC1-like_dom"/>
</dbReference>
<evidence type="ECO:0000259" key="5">
    <source>
        <dbReference type="Pfam" id="PF25390"/>
    </source>
</evidence>
<dbReference type="Gene3D" id="2.130.10.30">
    <property type="entry name" value="Regulator of chromosome condensation 1/beta-lactamase-inhibitor protein II"/>
    <property type="match status" value="1"/>
</dbReference>
<feature type="repeat" description="RCC1" evidence="3">
    <location>
        <begin position="283"/>
        <end position="333"/>
    </location>
</feature>
<dbReference type="InterPro" id="IPR051553">
    <property type="entry name" value="Ran_GTPase-activating"/>
</dbReference>
<protein>
    <submittedName>
        <fullName evidence="6">Regulator of chromosome condensation</fullName>
    </submittedName>
</protein>
<dbReference type="Proteomes" id="UP000478052">
    <property type="component" value="Unassembled WGS sequence"/>
</dbReference>
<dbReference type="PROSITE" id="PS50012">
    <property type="entry name" value="RCC1_3"/>
    <property type="match status" value="4"/>
</dbReference>
<feature type="domain" description="RCC1-like" evidence="5">
    <location>
        <begin position="188"/>
        <end position="536"/>
    </location>
</feature>
<evidence type="ECO:0000256" key="1">
    <source>
        <dbReference type="ARBA" id="ARBA00022658"/>
    </source>
</evidence>
<feature type="repeat" description="RCC1" evidence="3">
    <location>
        <begin position="394"/>
        <end position="446"/>
    </location>
</feature>
<dbReference type="AlphaFoldDB" id="A0A6G0Z0T1"/>
<dbReference type="InterPro" id="IPR009091">
    <property type="entry name" value="RCC1/BLIP-II"/>
</dbReference>
<feature type="repeat" description="RCC1" evidence="3">
    <location>
        <begin position="227"/>
        <end position="282"/>
    </location>
</feature>
<feature type="repeat" description="RCC1" evidence="3">
    <location>
        <begin position="447"/>
        <end position="496"/>
    </location>
</feature>
<feature type="region of interest" description="Disordered" evidence="4">
    <location>
        <begin position="62"/>
        <end position="162"/>
    </location>
</feature>
<dbReference type="PANTHER" id="PTHR45982">
    <property type="entry name" value="REGULATOR OF CHROMOSOME CONDENSATION"/>
    <property type="match status" value="1"/>
</dbReference>
<evidence type="ECO:0000313" key="7">
    <source>
        <dbReference type="Proteomes" id="UP000478052"/>
    </source>
</evidence>
<evidence type="ECO:0000256" key="2">
    <source>
        <dbReference type="ARBA" id="ARBA00022737"/>
    </source>
</evidence>
<proteinExistence type="predicted"/>
<dbReference type="GO" id="GO:0005737">
    <property type="term" value="C:cytoplasm"/>
    <property type="evidence" value="ECO:0007669"/>
    <property type="project" value="TreeGrafter"/>
</dbReference>
<evidence type="ECO:0000256" key="4">
    <source>
        <dbReference type="SAM" id="MobiDB-lite"/>
    </source>
</evidence>
<dbReference type="GO" id="GO:0005085">
    <property type="term" value="F:guanyl-nucleotide exchange factor activity"/>
    <property type="evidence" value="ECO:0007669"/>
    <property type="project" value="TreeGrafter"/>
</dbReference>
<dbReference type="SUPFAM" id="SSF50985">
    <property type="entry name" value="RCC1/BLIP-II"/>
    <property type="match status" value="1"/>
</dbReference>
<comment type="caution">
    <text evidence="6">The sequence shown here is derived from an EMBL/GenBank/DDBJ whole genome shotgun (WGS) entry which is preliminary data.</text>
</comment>
<accession>A0A6G0Z0T1</accession>
<dbReference type="PANTHER" id="PTHR45982:SF8">
    <property type="entry name" value="E3 UBIQUITIN-PROTEIN LIGASE HERC2-LIKE PROTEIN-RELATED"/>
    <property type="match status" value="1"/>
</dbReference>
<organism evidence="6 7">
    <name type="scientific">Aphis craccivora</name>
    <name type="common">Cowpea aphid</name>
    <dbReference type="NCBI Taxonomy" id="307492"/>
    <lineage>
        <taxon>Eukaryota</taxon>
        <taxon>Metazoa</taxon>
        <taxon>Ecdysozoa</taxon>
        <taxon>Arthropoda</taxon>
        <taxon>Hexapoda</taxon>
        <taxon>Insecta</taxon>
        <taxon>Pterygota</taxon>
        <taxon>Neoptera</taxon>
        <taxon>Paraneoptera</taxon>
        <taxon>Hemiptera</taxon>
        <taxon>Sternorrhyncha</taxon>
        <taxon>Aphidomorpha</taxon>
        <taxon>Aphidoidea</taxon>
        <taxon>Aphididae</taxon>
        <taxon>Aphidini</taxon>
        <taxon>Aphis</taxon>
        <taxon>Aphis</taxon>
    </lineage>
</organism>
<reference evidence="6 7" key="1">
    <citation type="submission" date="2019-08" db="EMBL/GenBank/DDBJ databases">
        <title>Whole genome of Aphis craccivora.</title>
        <authorList>
            <person name="Voronova N.V."/>
            <person name="Shulinski R.S."/>
            <person name="Bandarenka Y.V."/>
            <person name="Zhorov D.G."/>
            <person name="Warner D."/>
        </authorList>
    </citation>
    <scope>NUCLEOTIDE SEQUENCE [LARGE SCALE GENOMIC DNA]</scope>
    <source>
        <strain evidence="6">180601</strain>
        <tissue evidence="6">Whole Body</tissue>
    </source>
</reference>
<dbReference type="InterPro" id="IPR000408">
    <property type="entry name" value="Reg_chr_condens"/>
</dbReference>
<keyword evidence="2" id="KW-0677">Repeat</keyword>
<dbReference type="PRINTS" id="PR00633">
    <property type="entry name" value="RCCNDNSATION"/>
</dbReference>
<dbReference type="Pfam" id="PF25390">
    <property type="entry name" value="WD40_RLD"/>
    <property type="match status" value="1"/>
</dbReference>
<keyword evidence="1" id="KW-0344">Guanine-nucleotide releasing factor</keyword>
<feature type="compositionally biased region" description="Basic and acidic residues" evidence="4">
    <location>
        <begin position="144"/>
        <end position="162"/>
    </location>
</feature>
<feature type="compositionally biased region" description="Polar residues" evidence="4">
    <location>
        <begin position="97"/>
        <end position="121"/>
    </location>
</feature>
<dbReference type="OrthoDB" id="61110at2759"/>
<gene>
    <name evidence="6" type="ORF">FWK35_00005022</name>
</gene>
<sequence>MLIIMAGKKKAPTKAVAKNTTKIIAEQTDVPNNVTELKGEPIEVNGVTGVEELAEPDVISKTNGKQVVKTKKGKGQKNNVEVEVSDDKPVTVKSKRNNQSNGDEKQSTSNPKKSISTNGTARTKRKQEPENLPQSTSSKRPKRKSLEEQAIEVKRKKTEKTSDKIAIDNRIETPGIMMIKGRDIVIAGLFGLGPDREQLTNLTELKNYKFKLIAAGSMHVLGVTEDGKLMSWGCNDEGALGRDTSVEDSETRPGVVQIPEEEGAEIYSISAGGSHSAILLSNGNVYSWGTFRDKNGDMGFHPDGKKQLTPKLIMSNVKKIASGINHLVMLSKNKVYTMGCGDEGQLGRICQRHSNRDSRVGKQLLLNPQLLNLRKKVDDIWANYDTTFLRLSDSSIYSFGLNAHGQLGVENDEKCVYFPQMSESLSRLKIKSISAGTQHVTLLDEQGAVYVLGDYKDGRLGMDIAENQKVPKVLSSLPQIKLATCGSDNSFVITENNKLMAWGIGFEEKDDNDVIYYIPTDIDAANRIDQKTIVQATSSDSAVFLLLQD</sequence>
<evidence type="ECO:0000256" key="3">
    <source>
        <dbReference type="PROSITE-ProRule" id="PRU00235"/>
    </source>
</evidence>
<name>A0A6G0Z0T1_APHCR</name>
<dbReference type="EMBL" id="VUJU01001780">
    <property type="protein sequence ID" value="KAF0763865.1"/>
    <property type="molecule type" value="Genomic_DNA"/>
</dbReference>
<evidence type="ECO:0000313" key="6">
    <source>
        <dbReference type="EMBL" id="KAF0763865.1"/>
    </source>
</evidence>
<keyword evidence="7" id="KW-1185">Reference proteome</keyword>